<evidence type="ECO:0000313" key="3">
    <source>
        <dbReference type="EMBL" id="GFY73581.1"/>
    </source>
</evidence>
<feature type="compositionally biased region" description="Low complexity" evidence="2">
    <location>
        <begin position="1078"/>
        <end position="1097"/>
    </location>
</feature>
<name>A0A8X7CMP5_9ARAC</name>
<gene>
    <name evidence="3" type="primary">NCL1_21929</name>
    <name evidence="3" type="ORF">TNIN_205501</name>
</gene>
<dbReference type="EMBL" id="BMAV01020206">
    <property type="protein sequence ID" value="GFY73581.1"/>
    <property type="molecule type" value="Genomic_DNA"/>
</dbReference>
<organism evidence="3 4">
    <name type="scientific">Trichonephila inaurata madagascariensis</name>
    <dbReference type="NCBI Taxonomy" id="2747483"/>
    <lineage>
        <taxon>Eukaryota</taxon>
        <taxon>Metazoa</taxon>
        <taxon>Ecdysozoa</taxon>
        <taxon>Arthropoda</taxon>
        <taxon>Chelicerata</taxon>
        <taxon>Arachnida</taxon>
        <taxon>Araneae</taxon>
        <taxon>Araneomorphae</taxon>
        <taxon>Entelegynae</taxon>
        <taxon>Araneoidea</taxon>
        <taxon>Nephilidae</taxon>
        <taxon>Trichonephila</taxon>
        <taxon>Trichonephila inaurata</taxon>
    </lineage>
</organism>
<feature type="compositionally biased region" description="Polar residues" evidence="2">
    <location>
        <begin position="599"/>
        <end position="610"/>
    </location>
</feature>
<feature type="region of interest" description="Disordered" evidence="2">
    <location>
        <begin position="1075"/>
        <end position="1152"/>
    </location>
</feature>
<feature type="region of interest" description="Disordered" evidence="2">
    <location>
        <begin position="559"/>
        <end position="643"/>
    </location>
</feature>
<accession>A0A8X7CMP5</accession>
<keyword evidence="1" id="KW-0175">Coiled coil</keyword>
<comment type="caution">
    <text evidence="3">The sequence shown here is derived from an EMBL/GenBank/DDBJ whole genome shotgun (WGS) entry which is preliminary data.</text>
</comment>
<proteinExistence type="predicted"/>
<feature type="compositionally biased region" description="Polar residues" evidence="2">
    <location>
        <begin position="1282"/>
        <end position="1295"/>
    </location>
</feature>
<feature type="coiled-coil region" evidence="1">
    <location>
        <begin position="266"/>
        <end position="321"/>
    </location>
</feature>
<feature type="compositionally biased region" description="Low complexity" evidence="2">
    <location>
        <begin position="501"/>
        <end position="520"/>
    </location>
</feature>
<feature type="compositionally biased region" description="Low complexity" evidence="2">
    <location>
        <begin position="1106"/>
        <end position="1116"/>
    </location>
</feature>
<feature type="region of interest" description="Disordered" evidence="2">
    <location>
        <begin position="680"/>
        <end position="718"/>
    </location>
</feature>
<reference evidence="3" key="1">
    <citation type="submission" date="2020-08" db="EMBL/GenBank/DDBJ databases">
        <title>Multicomponent nature underlies the extraordinary mechanical properties of spider dragline silk.</title>
        <authorList>
            <person name="Kono N."/>
            <person name="Nakamura H."/>
            <person name="Mori M."/>
            <person name="Yoshida Y."/>
            <person name="Ohtoshi R."/>
            <person name="Malay A.D."/>
            <person name="Moran D.A.P."/>
            <person name="Tomita M."/>
            <person name="Numata K."/>
            <person name="Arakawa K."/>
        </authorList>
    </citation>
    <scope>NUCLEOTIDE SEQUENCE</scope>
</reference>
<feature type="compositionally biased region" description="Basic and acidic residues" evidence="2">
    <location>
        <begin position="684"/>
        <end position="697"/>
    </location>
</feature>
<sequence length="1301" mass="145470">MQSILTALHASFCFKLGRTVQGHKFLKYHCHFLHDEKKEQSFQTSNEARLSVVIGAVSSSNYSVSSLAGNRTTCAKIERNHVSESPDSPIFCTFPRPPEVDRLRQLASGPSPPAFIPSHKVAPEADGEPREVSNSTPTATHIYCQPLPTQNFCKSQSSSINTEKSNTTRNGMTTIKVPSSIVPIDVSGQSFSRMANFRRSLIHVDFFIRKKKKKDKRRNTVTEGDTKELKDVLQNIINEECQRTIMPTFMSNGESFKHENDHNLRLHNENNKITSEEKNNNSSESNASSILIKNFNSIDINSEEKNKINATKNENVKLDSKILQTSESMKPSTANKRKPKSHIPISTVSAAMNVAVEMRQLNVKNNVEDQSSNGNYINSSDSENKTDFSDNTYVINTELNDTDTSVSNGKAYRNSSKIMSMNSEELNSRVGKEMEISSCTSSDSNTAHDDATSNGTSTESDVFFLSSDESDDSSDIFKNNYGSSLSLSTVSGGSLNSLLSQTGTEMTSSTGTLTSIGLEPALPPPPPAIVAATVSDNEVTNIRDQLDLFNKDSKLQKQEKIHLTSSSMKSSKEHKSTQKSLKSRKSSKAEKADSLKYSAESSKNIFSTLINKKPKAKEQTKRKSSQNKINKQENQPHFNVYGSSSPKITKPISLFVKDNMSAVKENEPRNYLQSFASNQSKSGLEIHSENKSKHVESEFSVPLNNNSPLHKTNTPANVSSALDTSKVEVPLKYVHKVTVTPIQRLTDTERYNSIVACKKSLFKDGIYQQHITETNTDYIPKSNVMSSTDSCNTEVSYCEKPKSQYPTAAQTAKPKLAARVLLDPDGRVVQCTNSLDRRFYHPMPTDKYTNNINVNHSVKYQINGEIFNSDDKTNLLSRNHSPYFPPFADKVNQFNNPLVGKNNRPNSIAVVYERHKPEGYETTRYPNFLITPPERNHSKILHSRASTRMNVRQTPCPEPVYHRSPKEITIANMFQNTHTILPPNPNISGLPSNEIMLTQHNINLHSKQMEKLSMSSFDESHFRNTEDNFYDSLQKSPQNLLNTEIVKPHQSTMSTEDLFAVIHNCKKRMNIKTDSDISLTSSSSRSSSPSFLRPTSSKGALAETGFLSPRNSSSFDSSRDRRSWADFRPTNSIPPERKSLASDRLGPTKPTSMHDFKMLLLQTRSNSQVLGPRKSAVEMLKVPSSQDKTHKIISTPLNFSSCSPTSYSVPSSPSSELYMYSGHSTVPFKRNTRARSSLQSRYTMYPPIFEDCSEDSENTRETQQVCSETTASDNEQTNIQLQHSAVHNSSENTIQKTRHWL</sequence>
<dbReference type="InterPro" id="IPR024845">
    <property type="entry name" value="NHS-like"/>
</dbReference>
<feature type="region of interest" description="Disordered" evidence="2">
    <location>
        <begin position="437"/>
        <end position="458"/>
    </location>
</feature>
<dbReference type="Pfam" id="PF15273">
    <property type="entry name" value="NHS"/>
    <property type="match status" value="1"/>
</dbReference>
<evidence type="ECO:0000256" key="2">
    <source>
        <dbReference type="SAM" id="MobiDB-lite"/>
    </source>
</evidence>
<dbReference type="Proteomes" id="UP000886998">
    <property type="component" value="Unassembled WGS sequence"/>
</dbReference>
<feature type="compositionally biased region" description="Polar residues" evidence="2">
    <location>
        <begin position="626"/>
        <end position="643"/>
    </location>
</feature>
<protein>
    <submittedName>
        <fullName evidence="3">Uncharacterized protein</fullName>
    </submittedName>
</protein>
<dbReference type="OrthoDB" id="1060785at2759"/>
<keyword evidence="4" id="KW-1185">Reference proteome</keyword>
<feature type="compositionally biased region" description="Polar residues" evidence="2">
    <location>
        <begin position="702"/>
        <end position="718"/>
    </location>
</feature>
<evidence type="ECO:0000313" key="4">
    <source>
        <dbReference type="Proteomes" id="UP000886998"/>
    </source>
</evidence>
<feature type="region of interest" description="Disordered" evidence="2">
    <location>
        <begin position="1282"/>
        <end position="1301"/>
    </location>
</feature>
<evidence type="ECO:0000256" key="1">
    <source>
        <dbReference type="SAM" id="Coils"/>
    </source>
</evidence>
<feature type="region of interest" description="Disordered" evidence="2">
    <location>
        <begin position="501"/>
        <end position="524"/>
    </location>
</feature>